<feature type="domain" description="PPM-type phosphatase" evidence="1">
    <location>
        <begin position="2"/>
        <end position="267"/>
    </location>
</feature>
<evidence type="ECO:0000313" key="2">
    <source>
        <dbReference type="EMBL" id="CAG7639413.1"/>
    </source>
</evidence>
<reference evidence="2" key="1">
    <citation type="submission" date="2021-06" db="EMBL/GenBank/DDBJ databases">
        <authorList>
            <person name="Criscuolo A."/>
        </authorList>
    </citation>
    <scope>NUCLEOTIDE SEQUENCE</scope>
    <source>
        <strain evidence="2">CIP111600</strain>
    </source>
</reference>
<dbReference type="EMBL" id="CAJVAS010000020">
    <property type="protein sequence ID" value="CAG7639413.1"/>
    <property type="molecule type" value="Genomic_DNA"/>
</dbReference>
<dbReference type="SMART" id="SM00332">
    <property type="entry name" value="PP2Cc"/>
    <property type="match status" value="1"/>
</dbReference>
<dbReference type="AlphaFoldDB" id="A0A916K3K1"/>
<accession>A0A916K3K1</accession>
<dbReference type="RefSeq" id="WP_218093767.1">
    <property type="nucleotide sequence ID" value="NZ_CAJVAS010000020.1"/>
</dbReference>
<protein>
    <recommendedName>
        <fullName evidence="1">PPM-type phosphatase domain-containing protein</fullName>
    </recommendedName>
</protein>
<comment type="caution">
    <text evidence="2">The sequence shown here is derived from an EMBL/GenBank/DDBJ whole genome shotgun (WGS) entry which is preliminary data.</text>
</comment>
<name>A0A916K3K1_9BACL</name>
<gene>
    <name evidence="2" type="ORF">PAESOLCIP111_04033</name>
</gene>
<sequence length="267" mass="30291">MKWQAATRKSFQKREAEDAYVVNERAGVFGVFDGVTPMDDYQDAYGHNGAFIASNLFREHFARLSAPCDATEALVQANQRLRERMLRSPIDMTQRHLLWSTCAVVVVVHDGKASYAHVGDCMIIALDKEGHTTVLTKDYVDGVSARAEAKRALDRKQGVFVPEEDYFREPVHQQAYQRWMANTPEGYSVANGMEEMGAYIQTGIVDTTQLQALLLISDGMVYPGGRHENVIHAIREIGIETYMLEMEDWERNNRVRPDDKTAILLQF</sequence>
<keyword evidence="3" id="KW-1185">Reference proteome</keyword>
<dbReference type="Pfam" id="PF13672">
    <property type="entry name" value="PP2C_2"/>
    <property type="match status" value="1"/>
</dbReference>
<organism evidence="2 3">
    <name type="scientific">Paenibacillus solanacearum</name>
    <dbReference type="NCBI Taxonomy" id="2048548"/>
    <lineage>
        <taxon>Bacteria</taxon>
        <taxon>Bacillati</taxon>
        <taxon>Bacillota</taxon>
        <taxon>Bacilli</taxon>
        <taxon>Bacillales</taxon>
        <taxon>Paenibacillaceae</taxon>
        <taxon>Paenibacillus</taxon>
    </lineage>
</organism>
<proteinExistence type="predicted"/>
<evidence type="ECO:0000259" key="1">
    <source>
        <dbReference type="PROSITE" id="PS51746"/>
    </source>
</evidence>
<dbReference type="InterPro" id="IPR001932">
    <property type="entry name" value="PPM-type_phosphatase-like_dom"/>
</dbReference>
<dbReference type="Proteomes" id="UP000693672">
    <property type="component" value="Unassembled WGS sequence"/>
</dbReference>
<evidence type="ECO:0000313" key="3">
    <source>
        <dbReference type="Proteomes" id="UP000693672"/>
    </source>
</evidence>
<dbReference type="PROSITE" id="PS51746">
    <property type="entry name" value="PPM_2"/>
    <property type="match status" value="1"/>
</dbReference>